<dbReference type="EMBL" id="LAZR01054272">
    <property type="protein sequence ID" value="KKK78911.1"/>
    <property type="molecule type" value="Genomic_DNA"/>
</dbReference>
<accession>A0A0F9B2Z9</accession>
<protein>
    <submittedName>
        <fullName evidence="1">Uncharacterized protein</fullName>
    </submittedName>
</protein>
<name>A0A0F9B2Z9_9ZZZZ</name>
<reference evidence="1" key="1">
    <citation type="journal article" date="2015" name="Nature">
        <title>Complex archaea that bridge the gap between prokaryotes and eukaryotes.</title>
        <authorList>
            <person name="Spang A."/>
            <person name="Saw J.H."/>
            <person name="Jorgensen S.L."/>
            <person name="Zaremba-Niedzwiedzka K."/>
            <person name="Martijn J."/>
            <person name="Lind A.E."/>
            <person name="van Eijk R."/>
            <person name="Schleper C."/>
            <person name="Guy L."/>
            <person name="Ettema T.J."/>
        </authorList>
    </citation>
    <scope>NUCLEOTIDE SEQUENCE</scope>
</reference>
<dbReference type="AlphaFoldDB" id="A0A0F9B2Z9"/>
<proteinExistence type="predicted"/>
<gene>
    <name evidence="1" type="ORF">LCGC14_2838800</name>
</gene>
<evidence type="ECO:0000313" key="1">
    <source>
        <dbReference type="EMBL" id="KKK78911.1"/>
    </source>
</evidence>
<organism evidence="1">
    <name type="scientific">marine sediment metagenome</name>
    <dbReference type="NCBI Taxonomy" id="412755"/>
    <lineage>
        <taxon>unclassified sequences</taxon>
        <taxon>metagenomes</taxon>
        <taxon>ecological metagenomes</taxon>
    </lineage>
</organism>
<sequence length="98" mass="11124">MLLFISVVLAFVFGWSGHWLFHRVRLVLRLRHPVVVAPGESGIERYQRQKNARKALQALKPIDPPPGIPPEAAERFRKLSPLVQHQVVEAAKRIESDG</sequence>
<comment type="caution">
    <text evidence="1">The sequence shown here is derived from an EMBL/GenBank/DDBJ whole genome shotgun (WGS) entry which is preliminary data.</text>
</comment>